<dbReference type="RefSeq" id="WP_275845878.1">
    <property type="nucleotide sequence ID" value="NZ_CP135996.1"/>
</dbReference>
<dbReference type="Pfam" id="PF12917">
    <property type="entry name" value="YfbR-like"/>
    <property type="match status" value="1"/>
</dbReference>
<accession>A0AA97H225</accession>
<protein>
    <submittedName>
        <fullName evidence="1">YfbR-like 5'-deoxynucleotidase</fullName>
    </submittedName>
</protein>
<reference evidence="1 2" key="1">
    <citation type="submission" date="2024-06" db="EMBL/GenBank/DDBJ databases">
        <title>Caproicibacterium argilliputei sp. nov, a novel caproic acid producing anaerobic bacterium isolated from pit mud.</title>
        <authorList>
            <person name="Xia S."/>
        </authorList>
    </citation>
    <scope>NUCLEOTIDE SEQUENCE [LARGE SCALE GENOMIC DNA]</scope>
    <source>
        <strain evidence="1 2">ZCY20-5</strain>
    </source>
</reference>
<dbReference type="Proteomes" id="UP001300604">
    <property type="component" value="Chromosome"/>
</dbReference>
<keyword evidence="2" id="KW-1185">Reference proteome</keyword>
<evidence type="ECO:0000313" key="1">
    <source>
        <dbReference type="EMBL" id="WOC32310.1"/>
    </source>
</evidence>
<reference evidence="2" key="3">
    <citation type="submission" date="2024-06" db="EMBL/GenBank/DDBJ databases">
        <authorList>
            <person name="Zeng C."/>
        </authorList>
    </citation>
    <scope>NUCLEOTIDE SEQUENCE [LARGE SCALE GENOMIC DNA]</scope>
    <source>
        <strain evidence="2">ZCY20-5</strain>
    </source>
</reference>
<sequence>MYPLFAKLARMQDIRRWGWMRSVHSENSCKHSGKTAVPAHAPVKDAGELLCGAYF</sequence>
<dbReference type="EMBL" id="CP135996">
    <property type="protein sequence ID" value="WOC32310.1"/>
    <property type="molecule type" value="Genomic_DNA"/>
</dbReference>
<dbReference type="KEGG" id="carl:PXC00_00145"/>
<dbReference type="AlphaFoldDB" id="A0AA97H225"/>
<reference evidence="2" key="2">
    <citation type="submission" date="2024-06" db="EMBL/GenBank/DDBJ databases">
        <title>Caproicibacterium argilliputei sp. nov, a novel caproic acid producing anaerobic bacterium isolated from pit mud.</title>
        <authorList>
            <person name="Zeng C."/>
        </authorList>
    </citation>
    <scope>NUCLEOTIDE SEQUENCE [LARGE SCALE GENOMIC DNA]</scope>
    <source>
        <strain evidence="2">ZCY20-5</strain>
    </source>
</reference>
<name>A0AA97H225_9FIRM</name>
<dbReference type="SUPFAM" id="SSF109604">
    <property type="entry name" value="HD-domain/PDEase-like"/>
    <property type="match status" value="1"/>
</dbReference>
<gene>
    <name evidence="1" type="ORF">PXC00_00145</name>
</gene>
<organism evidence="1 2">
    <name type="scientific">Caproicibacterium argilliputei</name>
    <dbReference type="NCBI Taxonomy" id="3030016"/>
    <lineage>
        <taxon>Bacteria</taxon>
        <taxon>Bacillati</taxon>
        <taxon>Bacillota</taxon>
        <taxon>Clostridia</taxon>
        <taxon>Eubacteriales</taxon>
        <taxon>Oscillospiraceae</taxon>
        <taxon>Caproicibacterium</taxon>
    </lineage>
</organism>
<proteinExistence type="predicted"/>
<evidence type="ECO:0000313" key="2">
    <source>
        <dbReference type="Proteomes" id="UP001300604"/>
    </source>
</evidence>